<reference evidence="1 3" key="2">
    <citation type="journal article" date="2013" name="Nature">
        <title>Insights into bilaterian evolution from three spiralian genomes.</title>
        <authorList>
            <person name="Simakov O."/>
            <person name="Marletaz F."/>
            <person name="Cho S.J."/>
            <person name="Edsinger-Gonzales E."/>
            <person name="Havlak P."/>
            <person name="Hellsten U."/>
            <person name="Kuo D.H."/>
            <person name="Larsson T."/>
            <person name="Lv J."/>
            <person name="Arendt D."/>
            <person name="Savage R."/>
            <person name="Osoegawa K."/>
            <person name="de Jong P."/>
            <person name="Grimwood J."/>
            <person name="Chapman J.A."/>
            <person name="Shapiro H."/>
            <person name="Aerts A."/>
            <person name="Otillar R.P."/>
            <person name="Terry A.Y."/>
            <person name="Boore J.L."/>
            <person name="Grigoriev I.V."/>
            <person name="Lindberg D.R."/>
            <person name="Seaver E.C."/>
            <person name="Weisblat D.A."/>
            <person name="Putnam N.H."/>
            <person name="Rokhsar D.S."/>
        </authorList>
    </citation>
    <scope>NUCLEOTIDE SEQUENCE</scope>
    <source>
        <strain evidence="1 3">I ESC-2004</strain>
    </source>
</reference>
<dbReference type="PANTHER" id="PTHR33395">
    <property type="entry name" value="TRANSCRIPTASE, PUTATIVE-RELATED-RELATED"/>
    <property type="match status" value="1"/>
</dbReference>
<reference evidence="3" key="1">
    <citation type="submission" date="2012-12" db="EMBL/GenBank/DDBJ databases">
        <authorList>
            <person name="Hellsten U."/>
            <person name="Grimwood J."/>
            <person name="Chapman J.A."/>
            <person name="Shapiro H."/>
            <person name="Aerts A."/>
            <person name="Otillar R.P."/>
            <person name="Terry A.Y."/>
            <person name="Boore J.L."/>
            <person name="Simakov O."/>
            <person name="Marletaz F."/>
            <person name="Cho S.-J."/>
            <person name="Edsinger-Gonzales E."/>
            <person name="Havlak P."/>
            <person name="Kuo D.-H."/>
            <person name="Larsson T."/>
            <person name="Lv J."/>
            <person name="Arendt D."/>
            <person name="Savage R."/>
            <person name="Osoegawa K."/>
            <person name="de Jong P."/>
            <person name="Lindberg D.R."/>
            <person name="Seaver E.C."/>
            <person name="Weisblat D.A."/>
            <person name="Putnam N.H."/>
            <person name="Grigoriev I.V."/>
            <person name="Rokhsar D.S."/>
        </authorList>
    </citation>
    <scope>NUCLEOTIDE SEQUENCE</scope>
    <source>
        <strain evidence="3">I ESC-2004</strain>
    </source>
</reference>
<evidence type="ECO:0000313" key="2">
    <source>
        <dbReference type="EnsemblMetazoa" id="CapteP71773"/>
    </source>
</evidence>
<dbReference type="GO" id="GO:0031012">
    <property type="term" value="C:extracellular matrix"/>
    <property type="evidence" value="ECO:0007669"/>
    <property type="project" value="TreeGrafter"/>
</dbReference>
<dbReference type="STRING" id="283909.R7U8K7"/>
<dbReference type="GO" id="GO:0061343">
    <property type="term" value="P:cell adhesion involved in heart morphogenesis"/>
    <property type="evidence" value="ECO:0007669"/>
    <property type="project" value="TreeGrafter"/>
</dbReference>
<dbReference type="EnsemblMetazoa" id="CapteT71773">
    <property type="protein sequence ID" value="CapteP71773"/>
    <property type="gene ID" value="CapteG71773"/>
</dbReference>
<dbReference type="GO" id="GO:0007508">
    <property type="term" value="P:larval heart development"/>
    <property type="evidence" value="ECO:0007669"/>
    <property type="project" value="TreeGrafter"/>
</dbReference>
<evidence type="ECO:0000313" key="1">
    <source>
        <dbReference type="EMBL" id="ELU00032.1"/>
    </source>
</evidence>
<dbReference type="EMBL" id="AMQN01047736">
    <property type="status" value="NOT_ANNOTATED_CDS"/>
    <property type="molecule type" value="Genomic_DNA"/>
</dbReference>
<gene>
    <name evidence="1" type="ORF">CAPTEDRAFT_71773</name>
</gene>
<reference evidence="2" key="3">
    <citation type="submission" date="2015-06" db="UniProtKB">
        <authorList>
            <consortium name="EnsemblMetazoa"/>
        </authorList>
    </citation>
    <scope>IDENTIFICATION</scope>
</reference>
<feature type="non-terminal residue" evidence="1">
    <location>
        <position position="1"/>
    </location>
</feature>
<dbReference type="AlphaFoldDB" id="R7U8K7"/>
<dbReference type="OrthoDB" id="445826at2759"/>
<keyword evidence="3" id="KW-1185">Reference proteome</keyword>
<dbReference type="EMBL" id="KB306254">
    <property type="protein sequence ID" value="ELU00032.1"/>
    <property type="molecule type" value="Genomic_DNA"/>
</dbReference>
<evidence type="ECO:0008006" key="4">
    <source>
        <dbReference type="Google" id="ProtNLM"/>
    </source>
</evidence>
<sequence length="86" mass="9881">SRGQDELSSHFIKKIKFGLAHPVSKLINRSFSDGSFPDLMKISKTIAIFKKNDKHLMDNYRPISLLSSFSKVFEKAFCQRLVSFLN</sequence>
<accession>R7U8K7</accession>
<dbReference type="PANTHER" id="PTHR33395:SF22">
    <property type="entry name" value="REVERSE TRANSCRIPTASE DOMAIN-CONTAINING PROTEIN"/>
    <property type="match status" value="1"/>
</dbReference>
<feature type="non-terminal residue" evidence="1">
    <location>
        <position position="86"/>
    </location>
</feature>
<evidence type="ECO:0000313" key="3">
    <source>
        <dbReference type="Proteomes" id="UP000014760"/>
    </source>
</evidence>
<dbReference type="HOGENOM" id="CLU_118269_2_1_1"/>
<name>R7U8K7_CAPTE</name>
<protein>
    <recommendedName>
        <fullName evidence="4">Reverse transcriptase domain-containing protein</fullName>
    </recommendedName>
</protein>
<organism evidence="1">
    <name type="scientific">Capitella teleta</name>
    <name type="common">Polychaete worm</name>
    <dbReference type="NCBI Taxonomy" id="283909"/>
    <lineage>
        <taxon>Eukaryota</taxon>
        <taxon>Metazoa</taxon>
        <taxon>Spiralia</taxon>
        <taxon>Lophotrochozoa</taxon>
        <taxon>Annelida</taxon>
        <taxon>Polychaeta</taxon>
        <taxon>Sedentaria</taxon>
        <taxon>Scolecida</taxon>
        <taxon>Capitellidae</taxon>
        <taxon>Capitella</taxon>
    </lineage>
</organism>
<dbReference type="Proteomes" id="UP000014760">
    <property type="component" value="Unassembled WGS sequence"/>
</dbReference>
<proteinExistence type="predicted"/>